<evidence type="ECO:0000313" key="9">
    <source>
        <dbReference type="RefSeq" id="XP_015900030.3"/>
    </source>
</evidence>
<dbReference type="SUPFAM" id="SSF46689">
    <property type="entry name" value="Homeodomain-like"/>
    <property type="match status" value="1"/>
</dbReference>
<feature type="domain" description="SANT" evidence="6">
    <location>
        <begin position="195"/>
        <end position="244"/>
    </location>
</feature>
<feature type="compositionally biased region" description="Acidic residues" evidence="5">
    <location>
        <begin position="537"/>
        <end position="549"/>
    </location>
</feature>
<dbReference type="Pfam" id="PF24662">
    <property type="entry name" value="DUF7650"/>
    <property type="match status" value="1"/>
</dbReference>
<keyword evidence="2" id="KW-0805">Transcription regulation</keyword>
<dbReference type="KEGG" id="zju:107433269"/>
<feature type="compositionally biased region" description="Basic and acidic residues" evidence="5">
    <location>
        <begin position="468"/>
        <end position="479"/>
    </location>
</feature>
<dbReference type="InterPro" id="IPR056067">
    <property type="entry name" value="DUF7650"/>
</dbReference>
<feature type="compositionally biased region" description="Basic and acidic residues" evidence="5">
    <location>
        <begin position="762"/>
        <end position="772"/>
    </location>
</feature>
<gene>
    <name evidence="8 9 10" type="primary">LOC107433269</name>
</gene>
<proteinExistence type="predicted"/>
<reference evidence="8 9" key="1">
    <citation type="submission" date="2025-05" db="UniProtKB">
        <authorList>
            <consortium name="RefSeq"/>
        </authorList>
    </citation>
    <scope>IDENTIFICATION</scope>
    <source>
        <tissue evidence="8 9">Seedling</tissue>
    </source>
</reference>
<keyword evidence="7" id="KW-1185">Reference proteome</keyword>
<dbReference type="PROSITE" id="PS51293">
    <property type="entry name" value="SANT"/>
    <property type="match status" value="1"/>
</dbReference>
<dbReference type="GO" id="GO:0003714">
    <property type="term" value="F:transcription corepressor activity"/>
    <property type="evidence" value="ECO:0007669"/>
    <property type="project" value="TreeGrafter"/>
</dbReference>
<dbReference type="Pfam" id="PF25826">
    <property type="entry name" value="DUF7952"/>
    <property type="match status" value="1"/>
</dbReference>
<organism evidence="9">
    <name type="scientific">Ziziphus jujuba</name>
    <name type="common">Chinese jujube</name>
    <name type="synonym">Ziziphus sativa</name>
    <dbReference type="NCBI Taxonomy" id="326968"/>
    <lineage>
        <taxon>Eukaryota</taxon>
        <taxon>Viridiplantae</taxon>
        <taxon>Streptophyta</taxon>
        <taxon>Embryophyta</taxon>
        <taxon>Tracheophyta</taxon>
        <taxon>Spermatophyta</taxon>
        <taxon>Magnoliopsida</taxon>
        <taxon>eudicotyledons</taxon>
        <taxon>Gunneridae</taxon>
        <taxon>Pentapetalae</taxon>
        <taxon>rosids</taxon>
        <taxon>fabids</taxon>
        <taxon>Rosales</taxon>
        <taxon>Rhamnaceae</taxon>
        <taxon>Paliureae</taxon>
        <taxon>Ziziphus</taxon>
    </lineage>
</organism>
<keyword evidence="3" id="KW-0804">Transcription</keyword>
<feature type="region of interest" description="Disordered" evidence="5">
    <location>
        <begin position="468"/>
        <end position="492"/>
    </location>
</feature>
<accession>A0A6P4BLL5</accession>
<dbReference type="InterPro" id="IPR009057">
    <property type="entry name" value="Homeodomain-like_sf"/>
</dbReference>
<feature type="region of interest" description="Disordered" evidence="5">
    <location>
        <begin position="1"/>
        <end position="23"/>
    </location>
</feature>
<feature type="compositionally biased region" description="Basic and acidic residues" evidence="5">
    <location>
        <begin position="95"/>
        <end position="119"/>
    </location>
</feature>
<feature type="compositionally biased region" description="Basic and acidic residues" evidence="5">
    <location>
        <begin position="609"/>
        <end position="619"/>
    </location>
</feature>
<evidence type="ECO:0000313" key="8">
    <source>
        <dbReference type="RefSeq" id="XP_015900029.3"/>
    </source>
</evidence>
<evidence type="ECO:0000259" key="6">
    <source>
        <dbReference type="PROSITE" id="PS51293"/>
    </source>
</evidence>
<feature type="compositionally biased region" description="Polar residues" evidence="5">
    <location>
        <begin position="872"/>
        <end position="892"/>
    </location>
</feature>
<evidence type="ECO:0000256" key="3">
    <source>
        <dbReference type="ARBA" id="ARBA00023163"/>
    </source>
</evidence>
<feature type="compositionally biased region" description="Polar residues" evidence="5">
    <location>
        <begin position="773"/>
        <end position="786"/>
    </location>
</feature>
<dbReference type="RefSeq" id="XP_015900030.3">
    <property type="nucleotide sequence ID" value="XM_016044544.4"/>
</dbReference>
<keyword evidence="4" id="KW-0539">Nucleus</keyword>
<dbReference type="RefSeq" id="XP_015900031.3">
    <property type="nucleotide sequence ID" value="XM_016044545.4"/>
</dbReference>
<protein>
    <submittedName>
        <fullName evidence="8 9">Uncharacterized protein LOC107433269 isoform X2</fullName>
    </submittedName>
</protein>
<evidence type="ECO:0000313" key="7">
    <source>
        <dbReference type="Proteomes" id="UP001652623"/>
    </source>
</evidence>
<dbReference type="RefSeq" id="XP_015900029.3">
    <property type="nucleotide sequence ID" value="XM_016044543.4"/>
</dbReference>
<name>A0A6P4BLL5_ZIZJJ</name>
<feature type="region of interest" description="Disordered" evidence="5">
    <location>
        <begin position="528"/>
        <end position="671"/>
    </location>
</feature>
<comment type="subcellular location">
    <subcellularLocation>
        <location evidence="1">Nucleus</location>
    </subcellularLocation>
</comment>
<dbReference type="GeneID" id="107433269"/>
<dbReference type="PANTHER" id="PTHR13859">
    <property type="entry name" value="ATROPHIN-RELATED"/>
    <property type="match status" value="1"/>
</dbReference>
<dbReference type="InterPro" id="IPR017884">
    <property type="entry name" value="SANT_dom"/>
</dbReference>
<dbReference type="Proteomes" id="UP001652623">
    <property type="component" value="Chromosome 11"/>
</dbReference>
<dbReference type="GO" id="GO:0005634">
    <property type="term" value="C:nucleus"/>
    <property type="evidence" value="ECO:0007669"/>
    <property type="project" value="UniProtKB-SubCell"/>
</dbReference>
<evidence type="ECO:0000256" key="5">
    <source>
        <dbReference type="SAM" id="MobiDB-lite"/>
    </source>
</evidence>
<feature type="region of interest" description="Disordered" evidence="5">
    <location>
        <begin position="831"/>
        <end position="892"/>
    </location>
</feature>
<dbReference type="AlphaFoldDB" id="A0A6P4BLL5"/>
<evidence type="ECO:0000256" key="2">
    <source>
        <dbReference type="ARBA" id="ARBA00023015"/>
    </source>
</evidence>
<feature type="compositionally biased region" description="Low complexity" evidence="5">
    <location>
        <begin position="705"/>
        <end position="719"/>
    </location>
</feature>
<feature type="region of interest" description="Disordered" evidence="5">
    <location>
        <begin position="95"/>
        <end position="135"/>
    </location>
</feature>
<feature type="region of interest" description="Disordered" evidence="5">
    <location>
        <begin position="692"/>
        <end position="810"/>
    </location>
</feature>
<evidence type="ECO:0000256" key="1">
    <source>
        <dbReference type="ARBA" id="ARBA00004123"/>
    </source>
</evidence>
<evidence type="ECO:0000256" key="4">
    <source>
        <dbReference type="ARBA" id="ARBA00023242"/>
    </source>
</evidence>
<dbReference type="InterPro" id="IPR057712">
    <property type="entry name" value="DUF7952"/>
</dbReference>
<evidence type="ECO:0000313" key="10">
    <source>
        <dbReference type="RefSeq" id="XP_015900031.3"/>
    </source>
</evidence>
<sequence length="892" mass="99126">MEMDSVETNHHVELNESVSAEQTVSAEVSDICDVFGDPEILPRVGDQYQVEIPSLISESDYLKLSMNPCEVENEHGSNDFLLGLPIPVMWISEETKSQKHEQQEEAYPKGEIRKKDESLRSPNENSDENGFKPKVELLNISSDNGTKLGESADLTLQEEILIKVQEHGGKGEEILIKVQEHGGKGYSPVPGLWGNAWSNIEEASFLLGLYIFGKNLSQVKDFVGSKQTGDILSYYYGRFYRSDRYCRWSECRKIRSRRCIYGQRIFTGLRQQELLSRLLPHVSEECQNTLLEISKAFGEGKILLEEYVFTLKASVGLNALVEGVGIGKGKQDLTGMAMENSRSNQVPVRPEIPVGKACSTLTTLEIVNFLTGDFRLSKARSSDLFWEAVWPRLLARGWHSEQPNNNGSVAGSRHSLVFLIPGIKKFSRRKLVKGVHYFDSVSDVLSKVASDPGLLDIEGCKSKEENGWTDETKLDKEDFPNQQRHCYLKPRTPNRSTDIVKFTVVDTSLANGKTCKVRELRSLPVQIMNTSTIRSDSDDDDGDTSDNSEDNSSSSDIPSSDKDGPNDFKAPEVSLDKRVSSGRKYLDNDASNKGFPVNGPVLTNIPTKIPKDKDSDKCNDTQPNNALKCQLNRKIRPEDENHLAPVTKRRRRKPPSTLKETSHSTNNTRLVPSLLQEASCCVSVDNSDHSESIFSRMDPSQEKLSSTSSSRGGSPITSSEGQHGNHIDAEHAHEKPQPRTLIDLNIPVTSDVEADEPFMMETTERQDERTSNEPDSSSHAVNTSKNMAADTEQEESKVSSRRQSTRNRPLTTKVLEAFACGFLDIKQKRKSKDAFPGENSNSRPSRRSRARVGTPESINSSSADLSMEDTGTAIQNNNGDVLSKLGISSQSG</sequence>
<feature type="compositionally biased region" description="Basic and acidic residues" evidence="5">
    <location>
        <begin position="559"/>
        <end position="587"/>
    </location>
</feature>
<feature type="compositionally biased region" description="Basic and acidic residues" evidence="5">
    <location>
        <begin position="723"/>
        <end position="737"/>
    </location>
</feature>
<dbReference type="PANTHER" id="PTHR13859:SF34">
    <property type="entry name" value="SANT DOMAIN-CONTAINING PROTEIN"/>
    <property type="match status" value="1"/>
</dbReference>